<dbReference type="GeneID" id="30964392"/>
<dbReference type="PROSITE" id="PS00463">
    <property type="entry name" value="ZN2_CY6_FUNGAL_1"/>
    <property type="match status" value="1"/>
</dbReference>
<evidence type="ECO:0000259" key="2">
    <source>
        <dbReference type="PROSITE" id="PS50048"/>
    </source>
</evidence>
<dbReference type="GO" id="GO:0000981">
    <property type="term" value="F:DNA-binding transcription factor activity, RNA polymerase II-specific"/>
    <property type="evidence" value="ECO:0007669"/>
    <property type="project" value="InterPro"/>
</dbReference>
<proteinExistence type="predicted"/>
<dbReference type="RefSeq" id="XP_020045850.1">
    <property type="nucleotide sequence ID" value="XM_020190756.1"/>
</dbReference>
<dbReference type="Proteomes" id="UP000095038">
    <property type="component" value="Unassembled WGS sequence"/>
</dbReference>
<evidence type="ECO:0000256" key="1">
    <source>
        <dbReference type="SAM" id="MobiDB-lite"/>
    </source>
</evidence>
<dbReference type="PANTHER" id="PTHR47431">
    <property type="entry name" value="ZN(II)2CYS6 TRANSCRIPTION FACTOR (EUROFUNG)-RELATED"/>
    <property type="match status" value="1"/>
</dbReference>
<evidence type="ECO:0000313" key="3">
    <source>
        <dbReference type="EMBL" id="ODV59543.1"/>
    </source>
</evidence>
<name>A0A1D2VDH7_9ASCO</name>
<dbReference type="GO" id="GO:0008270">
    <property type="term" value="F:zinc ion binding"/>
    <property type="evidence" value="ECO:0007669"/>
    <property type="project" value="InterPro"/>
</dbReference>
<dbReference type="PROSITE" id="PS50048">
    <property type="entry name" value="ZN2_CY6_FUNGAL_2"/>
    <property type="match status" value="1"/>
</dbReference>
<dbReference type="AlphaFoldDB" id="A0A1D2VDH7"/>
<accession>A0A1D2VDH7</accession>
<keyword evidence="4" id="KW-1185">Reference proteome</keyword>
<dbReference type="PANTHER" id="PTHR47431:SF1">
    <property type="entry name" value="ZN(II)2CYS6 TRANSCRIPTION FACTOR (EUROFUNG)"/>
    <property type="match status" value="1"/>
</dbReference>
<dbReference type="InParanoid" id="A0A1D2VDH7"/>
<dbReference type="Pfam" id="PF00172">
    <property type="entry name" value="Zn_clus"/>
    <property type="match status" value="1"/>
</dbReference>
<organism evidence="3 4">
    <name type="scientific">Ascoidea rubescens DSM 1968</name>
    <dbReference type="NCBI Taxonomy" id="1344418"/>
    <lineage>
        <taxon>Eukaryota</taxon>
        <taxon>Fungi</taxon>
        <taxon>Dikarya</taxon>
        <taxon>Ascomycota</taxon>
        <taxon>Saccharomycotina</taxon>
        <taxon>Saccharomycetes</taxon>
        <taxon>Ascoideaceae</taxon>
        <taxon>Ascoidea</taxon>
    </lineage>
</organism>
<feature type="compositionally biased region" description="Basic residues" evidence="1">
    <location>
        <begin position="113"/>
        <end position="126"/>
    </location>
</feature>
<dbReference type="CDD" id="cd00067">
    <property type="entry name" value="GAL4"/>
    <property type="match status" value="1"/>
</dbReference>
<dbReference type="InterPro" id="IPR036864">
    <property type="entry name" value="Zn2-C6_fun-type_DNA-bd_sf"/>
</dbReference>
<dbReference type="InterPro" id="IPR001138">
    <property type="entry name" value="Zn2Cys6_DnaBD"/>
</dbReference>
<gene>
    <name evidence="3" type="ORF">ASCRUDRAFT_37255</name>
</gene>
<feature type="region of interest" description="Disordered" evidence="1">
    <location>
        <begin position="776"/>
        <end position="821"/>
    </location>
</feature>
<reference evidence="4" key="1">
    <citation type="submission" date="2016-05" db="EMBL/GenBank/DDBJ databases">
        <title>Comparative genomics of biotechnologically important yeasts.</title>
        <authorList>
            <consortium name="DOE Joint Genome Institute"/>
            <person name="Riley R."/>
            <person name="Haridas S."/>
            <person name="Wolfe K.H."/>
            <person name="Lopes M.R."/>
            <person name="Hittinger C.T."/>
            <person name="Goker M."/>
            <person name="Salamov A."/>
            <person name="Wisecaver J."/>
            <person name="Long T.M."/>
            <person name="Aerts A.L."/>
            <person name="Barry K."/>
            <person name="Choi C."/>
            <person name="Clum A."/>
            <person name="Coughlan A.Y."/>
            <person name="Deshpande S."/>
            <person name="Douglass A.P."/>
            <person name="Hanson S.J."/>
            <person name="Klenk H.-P."/>
            <person name="Labutti K."/>
            <person name="Lapidus A."/>
            <person name="Lindquist E."/>
            <person name="Lipzen A."/>
            <person name="Meier-Kolthoff J.P."/>
            <person name="Ohm R.A."/>
            <person name="Otillar R.P."/>
            <person name="Pangilinan J."/>
            <person name="Peng Y."/>
            <person name="Rokas A."/>
            <person name="Rosa C.A."/>
            <person name="Scheuner C."/>
            <person name="Sibirny A.A."/>
            <person name="Slot J.C."/>
            <person name="Stielow J.B."/>
            <person name="Sun H."/>
            <person name="Kurtzman C.P."/>
            <person name="Blackwell M."/>
            <person name="Grigoriev I.V."/>
            <person name="Jeffries T.W."/>
        </authorList>
    </citation>
    <scope>NUCLEOTIDE SEQUENCE [LARGE SCALE GENOMIC DNA]</scope>
    <source>
        <strain evidence="4">DSM 1968</strain>
    </source>
</reference>
<dbReference type="SMART" id="SM00066">
    <property type="entry name" value="GAL4"/>
    <property type="match status" value="1"/>
</dbReference>
<dbReference type="SUPFAM" id="SSF57701">
    <property type="entry name" value="Zn2/Cys6 DNA-binding domain"/>
    <property type="match status" value="1"/>
</dbReference>
<dbReference type="STRING" id="1344418.A0A1D2VDH7"/>
<dbReference type="OrthoDB" id="2399539at2759"/>
<dbReference type="CDD" id="cd12148">
    <property type="entry name" value="fungal_TF_MHR"/>
    <property type="match status" value="1"/>
</dbReference>
<sequence length="871" mass="98493">MPPANTTTSGSIHASSLNLQNSNEASVRPASSISLTNNIYNTHSLPLDLRENDDEKSRQIKLNLQLPPVKHRPNAKHVSRACLQCRARHLRCDGNLPICGRCSKSDKTCTYVKSHRGGSRRRKRQKNNNISTHDTNDNASDDIAVAINGNLIEAKEMSITPLESNTEIDFNKFSKNLSFDQMLKMPCVTGATNEPCPTSNCPLEIHKRLLKHPLSSSNSFSAKSENSNENSNKNSNENSNDNFNETFNETFNGNFNHDSENLLKIDILLSSIYFSTSNLLDFGIVDQKLTVQLYYSNFHNIHPFLPPKEVFLQNFNNISYKDDLIFAMKLIIDGQTTSKYANSPNLVSDRVNQCLHLINKSTYDSDLIALQALLLLSLVAHISSLHDLSRYLREKCVKFAVDLELNYIDKEHLQLKPDTNNLNNPNQTWDALSIRNTCSPEIQQKLRIFDSQRLKNIPCEALIDSARRLFWELYMLDICIGSADGKTLSKLASLPIYVNYPNLPTPDQFDYKGRSEATKLVNDVIRMNIAIIEQKPFNSYLIQATAALGNWEMRLEDPTLFQSPYLINEFGEINEGVHQAIIMFHYANIFLHRPFSYLWKTEVPKIPRCTNLDSSDSMVYPDKIASRKIIETRKTIDAANSIVKLLIDTNASKINKRTPLFACSLASASLVHLSAYIWVGSILDGAQNRSANPILNFDRSELKLYGEYIKLELIGIYSISKHWHLSWKLALHIRDCIKKLTPILYETLKESLPSSLVQNSLKSVPLASSSVTASTNQNSLFSTNNSNSDSFDNNSDHSRTNKDSVQSNSNTNSNTNSNNFEGNINEFMDNSIFNIETINNFEPLSPISETGCDWIDKNIFDHSELNFEFDL</sequence>
<dbReference type="EMBL" id="KV454485">
    <property type="protein sequence ID" value="ODV59543.1"/>
    <property type="molecule type" value="Genomic_DNA"/>
</dbReference>
<feature type="region of interest" description="Disordered" evidence="1">
    <location>
        <begin position="113"/>
        <end position="140"/>
    </location>
</feature>
<feature type="compositionally biased region" description="Low complexity" evidence="1">
    <location>
        <begin position="807"/>
        <end position="819"/>
    </location>
</feature>
<evidence type="ECO:0000313" key="4">
    <source>
        <dbReference type="Proteomes" id="UP000095038"/>
    </source>
</evidence>
<dbReference type="Gene3D" id="4.10.240.10">
    <property type="entry name" value="Zn(2)-C6 fungal-type DNA-binding domain"/>
    <property type="match status" value="1"/>
</dbReference>
<feature type="domain" description="Zn(2)-C6 fungal-type" evidence="2">
    <location>
        <begin position="81"/>
        <end position="111"/>
    </location>
</feature>
<protein>
    <recommendedName>
        <fullName evidence="2">Zn(2)-C6 fungal-type domain-containing protein</fullName>
    </recommendedName>
</protein>
<feature type="compositionally biased region" description="Low complexity" evidence="1">
    <location>
        <begin position="776"/>
        <end position="793"/>
    </location>
</feature>
<feature type="region of interest" description="Disordered" evidence="1">
    <location>
        <begin position="216"/>
        <end position="245"/>
    </location>
</feature>